<proteinExistence type="predicted"/>
<protein>
    <submittedName>
        <fullName evidence="1">Transposase</fullName>
    </submittedName>
</protein>
<dbReference type="EMBL" id="JTDY01002007">
    <property type="protein sequence ID" value="KOB72346.1"/>
    <property type="molecule type" value="Genomic_DNA"/>
</dbReference>
<gene>
    <name evidence="1" type="ORF">OBRU01_12540</name>
</gene>
<reference evidence="1 2" key="1">
    <citation type="journal article" date="2015" name="Genome Biol. Evol.">
        <title>The genome of winter moth (Operophtera brumata) provides a genomic perspective on sexual dimorphism and phenology.</title>
        <authorList>
            <person name="Derks M.F."/>
            <person name="Smit S."/>
            <person name="Salis L."/>
            <person name="Schijlen E."/>
            <person name="Bossers A."/>
            <person name="Mateman C."/>
            <person name="Pijl A.S."/>
            <person name="de Ridder D."/>
            <person name="Groenen M.A."/>
            <person name="Visser M.E."/>
            <person name="Megens H.J."/>
        </authorList>
    </citation>
    <scope>NUCLEOTIDE SEQUENCE [LARGE SCALE GENOMIC DNA]</scope>
    <source>
        <strain evidence="1">WM2013NL</strain>
        <tissue evidence="1">Head and thorax</tissue>
    </source>
</reference>
<sequence length="78" mass="8546">MFGEEAQLRAGLDLDDLTLLEEPSALLPDSACRPRPLDEGTFGEEAQLRAGLDLDDLTLLEEQSALLPDSAEFRLDCL</sequence>
<dbReference type="Proteomes" id="UP000037510">
    <property type="component" value="Unassembled WGS sequence"/>
</dbReference>
<accession>A0A0L7LAV2</accession>
<dbReference type="AlphaFoldDB" id="A0A0L7LAV2"/>
<comment type="caution">
    <text evidence="1">The sequence shown here is derived from an EMBL/GenBank/DDBJ whole genome shotgun (WGS) entry which is preliminary data.</text>
</comment>
<evidence type="ECO:0000313" key="1">
    <source>
        <dbReference type="EMBL" id="KOB72346.1"/>
    </source>
</evidence>
<name>A0A0L7LAV2_OPEBR</name>
<evidence type="ECO:0000313" key="2">
    <source>
        <dbReference type="Proteomes" id="UP000037510"/>
    </source>
</evidence>
<keyword evidence="2" id="KW-1185">Reference proteome</keyword>
<organism evidence="1 2">
    <name type="scientific">Operophtera brumata</name>
    <name type="common">Winter moth</name>
    <name type="synonym">Phalaena brumata</name>
    <dbReference type="NCBI Taxonomy" id="104452"/>
    <lineage>
        <taxon>Eukaryota</taxon>
        <taxon>Metazoa</taxon>
        <taxon>Ecdysozoa</taxon>
        <taxon>Arthropoda</taxon>
        <taxon>Hexapoda</taxon>
        <taxon>Insecta</taxon>
        <taxon>Pterygota</taxon>
        <taxon>Neoptera</taxon>
        <taxon>Endopterygota</taxon>
        <taxon>Lepidoptera</taxon>
        <taxon>Glossata</taxon>
        <taxon>Ditrysia</taxon>
        <taxon>Geometroidea</taxon>
        <taxon>Geometridae</taxon>
        <taxon>Larentiinae</taxon>
        <taxon>Operophtera</taxon>
    </lineage>
</organism>